<dbReference type="RefSeq" id="WP_070947915.1">
    <property type="nucleotide sequence ID" value="NZ_MLIQ01000042.1"/>
</dbReference>
<dbReference type="Proteomes" id="UP000180043">
    <property type="component" value="Unassembled WGS sequence"/>
</dbReference>
<comment type="caution">
    <text evidence="1">The sequence shown here is derived from an EMBL/GenBank/DDBJ whole genome shotgun (WGS) entry which is preliminary data.</text>
</comment>
<name>A0A1S1LGL9_MYCCH</name>
<protein>
    <submittedName>
        <fullName evidence="1">Uncharacterized protein</fullName>
    </submittedName>
</protein>
<proteinExistence type="predicted"/>
<dbReference type="AlphaFoldDB" id="A0A1S1LGL9"/>
<gene>
    <name evidence="1" type="ORF">BKG82_26965</name>
</gene>
<sequence length="147" mass="15819">MNENRELNAADPTSSGPDVGKFAAIVNAVFPAATIYAAGARFRVRNIDALGYPIPNILRGRTGTVISVDGPVALAGEISSRSADVKDIDIVGLADVANLMGVVLEMVHIVRYDDTPDTVDRLSHTFIESESAPAQPDESWLYEQLHR</sequence>
<evidence type="ECO:0000313" key="1">
    <source>
        <dbReference type="EMBL" id="OHU47295.1"/>
    </source>
</evidence>
<evidence type="ECO:0000313" key="2">
    <source>
        <dbReference type="Proteomes" id="UP000180043"/>
    </source>
</evidence>
<accession>A0A1S1LGL9</accession>
<reference evidence="1 2" key="1">
    <citation type="submission" date="2016-10" db="EMBL/GenBank/DDBJ databases">
        <title>Evaluation of Human, Veterinary and Environmental Mycobacterium chelonae Isolates by Core Genome Phylogenomic Analysis, Targeted Gene Comparison, and Anti-microbial Susceptibility Patterns: A Tale of Mistaken Identities.</title>
        <authorList>
            <person name="Fogelson S.B."/>
            <person name="Camus A.C."/>
            <person name="Lorenz W."/>
            <person name="Vasireddy R."/>
            <person name="Vasireddy S."/>
            <person name="Smith T."/>
            <person name="Brown-Elliott B.A."/>
            <person name="Wallace R.J.Jr."/>
            <person name="Hasan N.A."/>
            <person name="Reischl U."/>
            <person name="Sanchez S."/>
        </authorList>
    </citation>
    <scope>NUCLEOTIDE SEQUENCE [LARGE SCALE GENOMIC DNA]</scope>
    <source>
        <strain evidence="1 2">15515</strain>
    </source>
</reference>
<organism evidence="1 2">
    <name type="scientific">Mycobacteroides chelonae</name>
    <name type="common">Mycobacterium chelonae</name>
    <dbReference type="NCBI Taxonomy" id="1774"/>
    <lineage>
        <taxon>Bacteria</taxon>
        <taxon>Bacillati</taxon>
        <taxon>Actinomycetota</taxon>
        <taxon>Actinomycetes</taxon>
        <taxon>Mycobacteriales</taxon>
        <taxon>Mycobacteriaceae</taxon>
        <taxon>Mycobacteroides</taxon>
    </lineage>
</organism>
<dbReference type="EMBL" id="MLIQ01000042">
    <property type="protein sequence ID" value="OHU47295.1"/>
    <property type="molecule type" value="Genomic_DNA"/>
</dbReference>